<dbReference type="SUPFAM" id="SSF53474">
    <property type="entry name" value="alpha/beta-Hydrolases"/>
    <property type="match status" value="1"/>
</dbReference>
<dbReference type="Pfam" id="PF00561">
    <property type="entry name" value="Abhydrolase_1"/>
    <property type="match status" value="1"/>
</dbReference>
<gene>
    <name evidence="2" type="ORF">LQV63_29765</name>
</gene>
<dbReference type="InterPro" id="IPR050266">
    <property type="entry name" value="AB_hydrolase_sf"/>
</dbReference>
<dbReference type="InterPro" id="IPR000073">
    <property type="entry name" value="AB_hydrolase_1"/>
</dbReference>
<dbReference type="Proteomes" id="UP001199916">
    <property type="component" value="Unassembled WGS sequence"/>
</dbReference>
<dbReference type="EMBL" id="JAJNBZ010000051">
    <property type="protein sequence ID" value="MCE5173432.1"/>
    <property type="molecule type" value="Genomic_DNA"/>
</dbReference>
<dbReference type="PANTHER" id="PTHR43798">
    <property type="entry name" value="MONOACYLGLYCEROL LIPASE"/>
    <property type="match status" value="1"/>
</dbReference>
<dbReference type="RefSeq" id="WP_233699373.1">
    <property type="nucleotide sequence ID" value="NZ_JAJNBZ010000051.1"/>
</dbReference>
<proteinExistence type="predicted"/>
<keyword evidence="2" id="KW-0378">Hydrolase</keyword>
<dbReference type="InterPro" id="IPR029058">
    <property type="entry name" value="AB_hydrolase_fold"/>
</dbReference>
<feature type="domain" description="AB hydrolase-1" evidence="1">
    <location>
        <begin position="34"/>
        <end position="136"/>
    </location>
</feature>
<evidence type="ECO:0000259" key="1">
    <source>
        <dbReference type="Pfam" id="PF00561"/>
    </source>
</evidence>
<evidence type="ECO:0000313" key="2">
    <source>
        <dbReference type="EMBL" id="MCE5173432.1"/>
    </source>
</evidence>
<name>A0ABS8YPF7_9BACL</name>
<protein>
    <submittedName>
        <fullName evidence="2">Alpha/beta hydrolase</fullName>
    </submittedName>
</protein>
<reference evidence="2 3" key="1">
    <citation type="submission" date="2021-11" db="EMBL/GenBank/DDBJ databases">
        <title>Draft genome sequence of Paenibacillus profundus YoMME, a new Gram-positive bacteria with exoelectrogenic properties.</title>
        <authorList>
            <person name="Hubenova Y."/>
            <person name="Hubenova E."/>
            <person name="Manasiev Y."/>
            <person name="Peykov S."/>
            <person name="Mitov M."/>
        </authorList>
    </citation>
    <scope>NUCLEOTIDE SEQUENCE [LARGE SCALE GENOMIC DNA]</scope>
    <source>
        <strain evidence="2 3">YoMME</strain>
    </source>
</reference>
<accession>A0ABS8YPF7</accession>
<organism evidence="2 3">
    <name type="scientific">Paenibacillus profundus</name>
    <dbReference type="NCBI Taxonomy" id="1173085"/>
    <lineage>
        <taxon>Bacteria</taxon>
        <taxon>Bacillati</taxon>
        <taxon>Bacillota</taxon>
        <taxon>Bacilli</taxon>
        <taxon>Bacillales</taxon>
        <taxon>Paenibacillaceae</taxon>
        <taxon>Paenibacillus</taxon>
    </lineage>
</organism>
<comment type="caution">
    <text evidence="2">The sequence shown here is derived from an EMBL/GenBank/DDBJ whole genome shotgun (WGS) entry which is preliminary data.</text>
</comment>
<sequence length="259" mass="29184">MRLDGSKFQGRYFEGFHTCANAKLYSKYSRISTPSVIFIAGLGDSCETWNEVQDRISQETSTFSYDRAGVGRSQAASVPRTCHSLVEELSELLLALDVEPPYVLVGHSFGGLVARLYASLNPQLISGMILVDAAPEYKEVAYEKVLPEKLVSGNREYLENPMLNSEKIDKVQSYKQIVDHSRQSDIPLSIITRGLPDMGDEEWPHLEILGIEQRLQAEFQWLSTSSKYRIAGRSGHYIHHDEPEIVIEEIMIMLKGMGK</sequence>
<evidence type="ECO:0000313" key="3">
    <source>
        <dbReference type="Proteomes" id="UP001199916"/>
    </source>
</evidence>
<dbReference type="Gene3D" id="3.40.50.1820">
    <property type="entry name" value="alpha/beta hydrolase"/>
    <property type="match status" value="1"/>
</dbReference>
<dbReference type="GO" id="GO:0016787">
    <property type="term" value="F:hydrolase activity"/>
    <property type="evidence" value="ECO:0007669"/>
    <property type="project" value="UniProtKB-KW"/>
</dbReference>
<dbReference type="PANTHER" id="PTHR43798:SF33">
    <property type="entry name" value="HYDROLASE, PUTATIVE (AFU_ORTHOLOGUE AFUA_2G14860)-RELATED"/>
    <property type="match status" value="1"/>
</dbReference>
<keyword evidence="3" id="KW-1185">Reference proteome</keyword>